<evidence type="ECO:0000313" key="1">
    <source>
        <dbReference type="EMBL" id="KGN39872.1"/>
    </source>
</evidence>
<comment type="caution">
    <text evidence="1">The sequence shown here is derived from an EMBL/GenBank/DDBJ whole genome shotgun (WGS) entry which is preliminary data.</text>
</comment>
<dbReference type="EMBL" id="AVPL01000065">
    <property type="protein sequence ID" value="KGN39872.1"/>
    <property type="molecule type" value="Genomic_DNA"/>
</dbReference>
<reference evidence="1 2" key="1">
    <citation type="submission" date="2013-08" db="EMBL/GenBank/DDBJ databases">
        <title>The genome sequence of Knoellia aerolata.</title>
        <authorList>
            <person name="Zhu W."/>
            <person name="Wang G."/>
        </authorList>
    </citation>
    <scope>NUCLEOTIDE SEQUENCE [LARGE SCALE GENOMIC DNA]</scope>
    <source>
        <strain evidence="1 2">DSM 18566</strain>
    </source>
</reference>
<sequence length="227" mass="25012">MYRPSDVAGVELKRPPVLESWNARDHPDQLRLRKFLDEVEDAFALSDADGNLVLDLHVGLPQSKPLMSGGDLDNYLFPIARRLGAQRFDAVFGTKRHGDSSTVSVTRARPVASPREADMVVRTTASATSRVWKEQVRDACALAMPVEPIPGAIGIDIEFRLSPARNWSTLWKPAIDSLGPLLGVPSPGRPFTPNDDRIVRLGLHRSLDASLGWDIVLSVWWTTAGDE</sequence>
<evidence type="ECO:0000313" key="2">
    <source>
        <dbReference type="Proteomes" id="UP000030013"/>
    </source>
</evidence>
<keyword evidence="2" id="KW-1185">Reference proteome</keyword>
<accession>A0A0A0JUV7</accession>
<dbReference type="OrthoDB" id="4639971at2"/>
<proteinExistence type="predicted"/>
<dbReference type="RefSeq" id="WP_035940143.1">
    <property type="nucleotide sequence ID" value="NZ_AVPL01000065.1"/>
</dbReference>
<dbReference type="eggNOG" id="ENOG5033V8H">
    <property type="taxonomic scope" value="Bacteria"/>
</dbReference>
<name>A0A0A0JUV7_9MICO</name>
<protein>
    <submittedName>
        <fullName evidence="1">Uncharacterized protein</fullName>
    </submittedName>
</protein>
<organism evidence="1 2">
    <name type="scientific">Knoellia aerolata DSM 18566</name>
    <dbReference type="NCBI Taxonomy" id="1385519"/>
    <lineage>
        <taxon>Bacteria</taxon>
        <taxon>Bacillati</taxon>
        <taxon>Actinomycetota</taxon>
        <taxon>Actinomycetes</taxon>
        <taxon>Micrococcales</taxon>
        <taxon>Intrasporangiaceae</taxon>
        <taxon>Knoellia</taxon>
    </lineage>
</organism>
<dbReference type="Proteomes" id="UP000030013">
    <property type="component" value="Unassembled WGS sequence"/>
</dbReference>
<dbReference type="AlphaFoldDB" id="A0A0A0JUV7"/>
<gene>
    <name evidence="1" type="ORF">N801_18135</name>
</gene>